<reference evidence="1 2" key="1">
    <citation type="submission" date="2024-06" db="EMBL/GenBank/DDBJ databases">
        <title>Sorghum-associated microbial communities from plants grown in Nebraska, USA.</title>
        <authorList>
            <person name="Schachtman D."/>
        </authorList>
    </citation>
    <scope>NUCLEOTIDE SEQUENCE [LARGE SCALE GENOMIC DNA]</scope>
    <source>
        <strain evidence="1 2">1073</strain>
    </source>
</reference>
<name>A0ABV2K0E4_9GAMM</name>
<dbReference type="EMBL" id="JBEPMU010000006">
    <property type="protein sequence ID" value="MET3654070.1"/>
    <property type="molecule type" value="Genomic_DNA"/>
</dbReference>
<dbReference type="Proteomes" id="UP001549184">
    <property type="component" value="Unassembled WGS sequence"/>
</dbReference>
<organism evidence="1 2">
    <name type="scientific">Dyella japonica</name>
    <dbReference type="NCBI Taxonomy" id="231455"/>
    <lineage>
        <taxon>Bacteria</taxon>
        <taxon>Pseudomonadati</taxon>
        <taxon>Pseudomonadota</taxon>
        <taxon>Gammaproteobacteria</taxon>
        <taxon>Lysobacterales</taxon>
        <taxon>Rhodanobacteraceae</taxon>
        <taxon>Dyella</taxon>
    </lineage>
</organism>
<accession>A0ABV2K0E4</accession>
<comment type="caution">
    <text evidence="1">The sequence shown here is derived from an EMBL/GenBank/DDBJ whole genome shotgun (WGS) entry which is preliminary data.</text>
</comment>
<proteinExistence type="predicted"/>
<protein>
    <submittedName>
        <fullName evidence="1">Uncharacterized protein</fullName>
    </submittedName>
</protein>
<dbReference type="RefSeq" id="WP_354015444.1">
    <property type="nucleotide sequence ID" value="NZ_JBEPMU010000006.1"/>
</dbReference>
<sequence length="96" mass="10189">MRSILHWFFKPVLDRIAQLEQVTMSASEDLVNNVAALKTAVANELTAISAKLSAALPDDPNVVQANADIQALIEQLNAETASLEPAPAPAAEQPAQ</sequence>
<evidence type="ECO:0000313" key="1">
    <source>
        <dbReference type="EMBL" id="MET3654070.1"/>
    </source>
</evidence>
<evidence type="ECO:0000313" key="2">
    <source>
        <dbReference type="Proteomes" id="UP001549184"/>
    </source>
</evidence>
<gene>
    <name evidence="1" type="ORF">ABIC75_003808</name>
</gene>
<keyword evidence="2" id="KW-1185">Reference proteome</keyword>